<evidence type="ECO:0000313" key="2">
    <source>
        <dbReference type="Proteomes" id="UP000326757"/>
    </source>
</evidence>
<dbReference type="OrthoDB" id="3556883at2759"/>
<sequence length="103" mass="11490">MNFSLPIAKVGDYVEVLAYYNVNHVEVKSVRTGMSGTIEWEDLLPVPYDGRCGCLNAGCRCVYETWQAFSTRRSLSGLQNSRQTPVYGGQDIIGMNGIDFDFP</sequence>
<dbReference type="AlphaFoldDB" id="A0A5N6KHZ5"/>
<gene>
    <name evidence="1" type="ORF">EYC80_004825</name>
</gene>
<accession>A0A5N6KHZ5</accession>
<organism evidence="1 2">
    <name type="scientific">Monilinia laxa</name>
    <name type="common">Brown rot fungus</name>
    <name type="synonym">Sclerotinia laxa</name>
    <dbReference type="NCBI Taxonomy" id="61186"/>
    <lineage>
        <taxon>Eukaryota</taxon>
        <taxon>Fungi</taxon>
        <taxon>Dikarya</taxon>
        <taxon>Ascomycota</taxon>
        <taxon>Pezizomycotina</taxon>
        <taxon>Leotiomycetes</taxon>
        <taxon>Helotiales</taxon>
        <taxon>Sclerotiniaceae</taxon>
        <taxon>Monilinia</taxon>
    </lineage>
</organism>
<keyword evidence="2" id="KW-1185">Reference proteome</keyword>
<reference evidence="1 2" key="1">
    <citation type="submission" date="2019-06" db="EMBL/GenBank/DDBJ databases">
        <title>Genome Sequence of the Brown Rot Fungal Pathogen Monilinia laxa.</title>
        <authorList>
            <person name="De Miccolis Angelini R.M."/>
            <person name="Landi L."/>
            <person name="Abate D."/>
            <person name="Pollastro S."/>
            <person name="Romanazzi G."/>
            <person name="Faretra F."/>
        </authorList>
    </citation>
    <scope>NUCLEOTIDE SEQUENCE [LARGE SCALE GENOMIC DNA]</scope>
    <source>
        <strain evidence="1 2">Mlax316</strain>
    </source>
</reference>
<dbReference type="Proteomes" id="UP000326757">
    <property type="component" value="Unassembled WGS sequence"/>
</dbReference>
<protein>
    <submittedName>
        <fullName evidence="1">Uncharacterized protein</fullName>
    </submittedName>
</protein>
<proteinExistence type="predicted"/>
<dbReference type="EMBL" id="VIGI01000002">
    <property type="protein sequence ID" value="KAB8303396.1"/>
    <property type="molecule type" value="Genomic_DNA"/>
</dbReference>
<name>A0A5N6KHZ5_MONLA</name>
<comment type="caution">
    <text evidence="1">The sequence shown here is derived from an EMBL/GenBank/DDBJ whole genome shotgun (WGS) entry which is preliminary data.</text>
</comment>
<evidence type="ECO:0000313" key="1">
    <source>
        <dbReference type="EMBL" id="KAB8303396.1"/>
    </source>
</evidence>